<feature type="compositionally biased region" description="Basic and acidic residues" evidence="1">
    <location>
        <begin position="82"/>
        <end position="91"/>
    </location>
</feature>
<name>A0A9P3T5C5_KLUIN</name>
<evidence type="ECO:0000313" key="3">
    <source>
        <dbReference type="Proteomes" id="UP000867740"/>
    </source>
</evidence>
<gene>
    <name evidence="2" type="ORF">I8531_001313</name>
</gene>
<dbReference type="EMBL" id="DACSUM010000007">
    <property type="protein sequence ID" value="HAT3581039.1"/>
    <property type="molecule type" value="Genomic_DNA"/>
</dbReference>
<reference evidence="2" key="1">
    <citation type="journal article" date="2018" name="Genome Biol.">
        <title>SKESA: strategic k-mer extension for scrupulous assemblies.</title>
        <authorList>
            <person name="Souvorov A."/>
            <person name="Agarwala R."/>
            <person name="Lipman D.J."/>
        </authorList>
    </citation>
    <scope>NUCLEOTIDE SEQUENCE</scope>
    <source>
        <strain evidence="2">CAVp300</strain>
    </source>
</reference>
<dbReference type="Proteomes" id="UP000867740">
    <property type="component" value="Unassembled WGS sequence"/>
</dbReference>
<dbReference type="AlphaFoldDB" id="A0A9P3T5C5"/>
<evidence type="ECO:0000313" key="2">
    <source>
        <dbReference type="EMBL" id="HAT3581039.1"/>
    </source>
</evidence>
<reference evidence="2" key="2">
    <citation type="submission" date="2020-10" db="EMBL/GenBank/DDBJ databases">
        <authorList>
            <consortium name="NCBI Pathogen Detection Project"/>
        </authorList>
    </citation>
    <scope>NUCLEOTIDE SEQUENCE</scope>
    <source>
        <strain evidence="2">CAVp300</strain>
    </source>
</reference>
<sequence length="101" mass="11791">MRKGIRQKPPVDVALLQRAFKVWFDFQFDGQMWQCADLLSNEKVFAAFSEGQNIPIRILPWMPESASIRQRALLNQLKRDDLRAQPDDTRTGKPLIEFDET</sequence>
<comment type="caution">
    <text evidence="2">The sequence shown here is derived from an EMBL/GenBank/DDBJ whole genome shotgun (WGS) entry which is preliminary data.</text>
</comment>
<accession>A0A9P3T5C5</accession>
<feature type="region of interest" description="Disordered" evidence="1">
    <location>
        <begin position="82"/>
        <end position="101"/>
    </location>
</feature>
<protein>
    <submittedName>
        <fullName evidence="2">Uncharacterized protein</fullName>
    </submittedName>
</protein>
<organism evidence="2 3">
    <name type="scientific">Kluyvera intermedia</name>
    <name type="common">Enterobacter intermedius</name>
    <dbReference type="NCBI Taxonomy" id="61648"/>
    <lineage>
        <taxon>Bacteria</taxon>
        <taxon>Pseudomonadati</taxon>
        <taxon>Pseudomonadota</taxon>
        <taxon>Gammaproteobacteria</taxon>
        <taxon>Enterobacterales</taxon>
        <taxon>Enterobacteriaceae</taxon>
        <taxon>Kluyvera</taxon>
    </lineage>
</organism>
<proteinExistence type="predicted"/>
<evidence type="ECO:0000256" key="1">
    <source>
        <dbReference type="SAM" id="MobiDB-lite"/>
    </source>
</evidence>